<dbReference type="RefSeq" id="WP_154356710.1">
    <property type="nucleotide sequence ID" value="NZ_WKJL01000002.1"/>
</dbReference>
<gene>
    <name evidence="1" type="ORF">GJ698_06095</name>
</gene>
<dbReference type="EMBL" id="WKJL01000002">
    <property type="protein sequence ID" value="MRW83664.1"/>
    <property type="molecule type" value="Genomic_DNA"/>
</dbReference>
<organism evidence="1 2">
    <name type="scientific">Duganella aquatilis</name>
    <dbReference type="NCBI Taxonomy" id="2666082"/>
    <lineage>
        <taxon>Bacteria</taxon>
        <taxon>Pseudomonadati</taxon>
        <taxon>Pseudomonadota</taxon>
        <taxon>Betaproteobacteria</taxon>
        <taxon>Burkholderiales</taxon>
        <taxon>Oxalobacteraceae</taxon>
        <taxon>Telluria group</taxon>
        <taxon>Duganella</taxon>
    </lineage>
</organism>
<proteinExistence type="predicted"/>
<evidence type="ECO:0000313" key="2">
    <source>
        <dbReference type="Proteomes" id="UP000439986"/>
    </source>
</evidence>
<sequence length="75" mass="8872">MSEAIDLSDIPELGEEFFVKARRISPLVQKHTVLVDREVYEWFKDTFPEPESSKRIDQILRVYMERYRGRLAALG</sequence>
<keyword evidence="2" id="KW-1185">Reference proteome</keyword>
<reference evidence="1 2" key="1">
    <citation type="submission" date="2019-11" db="EMBL/GenBank/DDBJ databases">
        <title>Novel species isolated from a subtropical stream in China.</title>
        <authorList>
            <person name="Lu H."/>
        </authorList>
    </citation>
    <scope>NUCLEOTIDE SEQUENCE [LARGE SCALE GENOMIC DNA]</scope>
    <source>
        <strain evidence="1 2">FT26W</strain>
    </source>
</reference>
<protein>
    <submittedName>
        <fullName evidence="1">3-oxoacyl-ACP synthase</fullName>
    </submittedName>
</protein>
<name>A0A844D9H6_9BURK</name>
<evidence type="ECO:0000313" key="1">
    <source>
        <dbReference type="EMBL" id="MRW83664.1"/>
    </source>
</evidence>
<comment type="caution">
    <text evidence="1">The sequence shown here is derived from an EMBL/GenBank/DDBJ whole genome shotgun (WGS) entry which is preliminary data.</text>
</comment>
<dbReference type="AlphaFoldDB" id="A0A844D9H6"/>
<dbReference type="Proteomes" id="UP000439986">
    <property type="component" value="Unassembled WGS sequence"/>
</dbReference>
<accession>A0A844D9H6</accession>